<comment type="similarity">
    <text evidence="1">Belongs to the 'phage' integrase family.</text>
</comment>
<dbReference type="InterPro" id="IPR050090">
    <property type="entry name" value="Tyrosine_recombinase_XerCD"/>
</dbReference>
<name>A0A1Z1FAE4_9SPHN</name>
<keyword evidence="7" id="KW-1185">Reference proteome</keyword>
<protein>
    <recommendedName>
        <fullName evidence="5">Tyr recombinase domain-containing protein</fullName>
    </recommendedName>
</protein>
<keyword evidence="2" id="KW-0229">DNA integration</keyword>
<gene>
    <name evidence="6" type="ORF">A9D14_05715</name>
</gene>
<dbReference type="GO" id="GO:0003677">
    <property type="term" value="F:DNA binding"/>
    <property type="evidence" value="ECO:0007669"/>
    <property type="project" value="UniProtKB-KW"/>
</dbReference>
<evidence type="ECO:0000256" key="4">
    <source>
        <dbReference type="ARBA" id="ARBA00023172"/>
    </source>
</evidence>
<evidence type="ECO:0000256" key="3">
    <source>
        <dbReference type="ARBA" id="ARBA00023125"/>
    </source>
</evidence>
<keyword evidence="3" id="KW-0238">DNA-binding</keyword>
<evidence type="ECO:0000313" key="6">
    <source>
        <dbReference type="EMBL" id="ARU15769.1"/>
    </source>
</evidence>
<sequence length="492" mass="56063">MAHIYGPQKDGDRGLALQRRHNKWRAKVRIPAHLQEAHGGKQYLQKTMTALDRPSAQLEAKAWEVTIRAQWATQTPGQSTPKRILRELHETIMDLALNGTLNVQGRPQDDPRELGAEIALEKIEGRTQGRDLTPEEEVEVAALQDALQEIRRNERPAPRRELEQSFSETAAEFVEQWARQKGLKQSNTKQQKEATYRLFAGFIKDRPLRDIRRADAAAFMDTLRRFDPNWARSPKAKQMGWPELVKQFGNHPDGLADATSNRHAQALQELWNWGEKRDRCSGSNPFSDLRRRLTVGRNVLSYLPWQPDELKRLFNPPPSRQDVTEVVLVALYTGMRLDEIASMTFGQLRSEDDIAYVQVEDAKTPAGIRQVPLHPALSWLAGRTGKAGERVWPKFNAEGPGAKAGADAGKEFSRFKLARGFTDRRKTFHSFRKNVTQIMERAGVPENEWAQVLGHERGFTYGRYSPEGITLAQKARLIDLIDYPTIKLPHPR</sequence>
<dbReference type="GO" id="GO:0006310">
    <property type="term" value="P:DNA recombination"/>
    <property type="evidence" value="ECO:0007669"/>
    <property type="project" value="UniProtKB-KW"/>
</dbReference>
<proteinExistence type="inferred from homology"/>
<keyword evidence="4" id="KW-0233">DNA recombination</keyword>
<evidence type="ECO:0000313" key="7">
    <source>
        <dbReference type="Proteomes" id="UP000195807"/>
    </source>
</evidence>
<accession>A0A1Z1FAE4</accession>
<evidence type="ECO:0000256" key="1">
    <source>
        <dbReference type="ARBA" id="ARBA00008857"/>
    </source>
</evidence>
<dbReference type="Gene3D" id="1.10.443.10">
    <property type="entry name" value="Intergrase catalytic core"/>
    <property type="match status" value="1"/>
</dbReference>
<dbReference type="KEGG" id="cman:A9D14_05715"/>
<dbReference type="Gene3D" id="1.10.150.130">
    <property type="match status" value="1"/>
</dbReference>
<evidence type="ECO:0000259" key="5">
    <source>
        <dbReference type="PROSITE" id="PS51898"/>
    </source>
</evidence>
<dbReference type="Pfam" id="PF00589">
    <property type="entry name" value="Phage_integrase"/>
    <property type="match status" value="1"/>
</dbReference>
<dbReference type="InterPro" id="IPR010998">
    <property type="entry name" value="Integrase_recombinase_N"/>
</dbReference>
<dbReference type="PROSITE" id="PS51898">
    <property type="entry name" value="TYR_RECOMBINASE"/>
    <property type="match status" value="1"/>
</dbReference>
<dbReference type="GO" id="GO:0015074">
    <property type="term" value="P:DNA integration"/>
    <property type="evidence" value="ECO:0007669"/>
    <property type="project" value="UniProtKB-KW"/>
</dbReference>
<organism evidence="6 7">
    <name type="scientific">Croceicoccus marinus</name>
    <dbReference type="NCBI Taxonomy" id="450378"/>
    <lineage>
        <taxon>Bacteria</taxon>
        <taxon>Pseudomonadati</taxon>
        <taxon>Pseudomonadota</taxon>
        <taxon>Alphaproteobacteria</taxon>
        <taxon>Sphingomonadales</taxon>
        <taxon>Erythrobacteraceae</taxon>
        <taxon>Croceicoccus</taxon>
    </lineage>
</organism>
<dbReference type="PANTHER" id="PTHR30349">
    <property type="entry name" value="PHAGE INTEGRASE-RELATED"/>
    <property type="match status" value="1"/>
</dbReference>
<dbReference type="AlphaFoldDB" id="A0A1Z1FAE4"/>
<dbReference type="PANTHER" id="PTHR30349:SF41">
    <property type="entry name" value="INTEGRASE_RECOMBINASE PROTEIN MJ0367-RELATED"/>
    <property type="match status" value="1"/>
</dbReference>
<dbReference type="SUPFAM" id="SSF56349">
    <property type="entry name" value="DNA breaking-rejoining enzymes"/>
    <property type="match status" value="1"/>
</dbReference>
<dbReference type="InterPro" id="IPR002104">
    <property type="entry name" value="Integrase_catalytic"/>
</dbReference>
<dbReference type="EMBL" id="CP019602">
    <property type="protein sequence ID" value="ARU15769.1"/>
    <property type="molecule type" value="Genomic_DNA"/>
</dbReference>
<feature type="domain" description="Tyr recombinase" evidence="5">
    <location>
        <begin position="298"/>
        <end position="479"/>
    </location>
</feature>
<reference evidence="6 7" key="1">
    <citation type="submission" date="2017-01" db="EMBL/GenBank/DDBJ databases">
        <title>Complete genome sequence of esterase-producing bacterium Croceicoccus marinus E4A9.</title>
        <authorList>
            <person name="Wu Y.-H."/>
            <person name="Cheng H."/>
            <person name="Xu L."/>
            <person name="Huo Y.-Y."/>
            <person name="Wang C.-S."/>
            <person name="Xu X.-W."/>
        </authorList>
    </citation>
    <scope>NUCLEOTIDE SEQUENCE [LARGE SCALE GENOMIC DNA]</scope>
    <source>
        <strain evidence="6 7">E4A9</strain>
    </source>
</reference>
<dbReference type="Proteomes" id="UP000195807">
    <property type="component" value="Chromosome"/>
</dbReference>
<dbReference type="InterPro" id="IPR013762">
    <property type="entry name" value="Integrase-like_cat_sf"/>
</dbReference>
<evidence type="ECO:0000256" key="2">
    <source>
        <dbReference type="ARBA" id="ARBA00022908"/>
    </source>
</evidence>
<dbReference type="InterPro" id="IPR011010">
    <property type="entry name" value="DNA_brk_join_enz"/>
</dbReference>